<reference evidence="3" key="1">
    <citation type="journal article" date="2016" name="Proc. Natl. Acad. Sci. U.S.A.">
        <title>Lipid metabolic changes in an early divergent fungus govern the establishment of a mutualistic symbiosis with endobacteria.</title>
        <authorList>
            <person name="Lastovetsky O.A."/>
            <person name="Gaspar M.L."/>
            <person name="Mondo S.J."/>
            <person name="LaButti K.M."/>
            <person name="Sandor L."/>
            <person name="Grigoriev I.V."/>
            <person name="Henry S.A."/>
            <person name="Pawlowska T.E."/>
        </authorList>
    </citation>
    <scope>NUCLEOTIDE SEQUENCE [LARGE SCALE GENOMIC DNA]</scope>
    <source>
        <strain evidence="3">ATCC 52814</strain>
    </source>
</reference>
<proteinExistence type="predicted"/>
<feature type="domain" description="DCUN1" evidence="2">
    <location>
        <begin position="1"/>
        <end position="147"/>
    </location>
</feature>
<dbReference type="InterPro" id="IPR014764">
    <property type="entry name" value="DCN-prot"/>
</dbReference>
<evidence type="ECO:0000256" key="1">
    <source>
        <dbReference type="RuleBase" id="RU410713"/>
    </source>
</evidence>
<evidence type="ECO:0000313" key="3">
    <source>
        <dbReference type="EMBL" id="ORE04667.1"/>
    </source>
</evidence>
<dbReference type="Pfam" id="PF03556">
    <property type="entry name" value="Cullin_binding"/>
    <property type="match status" value="1"/>
</dbReference>
<organism evidence="3">
    <name type="scientific">Rhizopus microsporus var. microsporus</name>
    <dbReference type="NCBI Taxonomy" id="86635"/>
    <lineage>
        <taxon>Eukaryota</taxon>
        <taxon>Fungi</taxon>
        <taxon>Fungi incertae sedis</taxon>
        <taxon>Mucoromycota</taxon>
        <taxon>Mucoromycotina</taxon>
        <taxon>Mucoromycetes</taxon>
        <taxon>Mucorales</taxon>
        <taxon>Mucorineae</taxon>
        <taxon>Rhizopodaceae</taxon>
        <taxon>Rhizopus</taxon>
    </lineage>
</organism>
<evidence type="ECO:0000259" key="2">
    <source>
        <dbReference type="PROSITE" id="PS51229"/>
    </source>
</evidence>
<dbReference type="GO" id="GO:0032182">
    <property type="term" value="F:ubiquitin-like protein binding"/>
    <property type="evidence" value="ECO:0007669"/>
    <property type="project" value="TreeGrafter"/>
</dbReference>
<dbReference type="AlphaFoldDB" id="A0A1X0QY20"/>
<dbReference type="GO" id="GO:0000151">
    <property type="term" value="C:ubiquitin ligase complex"/>
    <property type="evidence" value="ECO:0007669"/>
    <property type="project" value="TreeGrafter"/>
</dbReference>
<dbReference type="PROSITE" id="PS51229">
    <property type="entry name" value="DCUN1"/>
    <property type="match status" value="1"/>
</dbReference>
<dbReference type="OrthoDB" id="27198at2759"/>
<accession>A0A1X0QY20</accession>
<gene>
    <name evidence="3" type="ORF">BCV72DRAFT_210892</name>
</gene>
<dbReference type="Proteomes" id="UP000242414">
    <property type="component" value="Unassembled WGS sequence"/>
</dbReference>
<dbReference type="Gene3D" id="1.10.238.10">
    <property type="entry name" value="EF-hand"/>
    <property type="match status" value="1"/>
</dbReference>
<feature type="non-terminal residue" evidence="3">
    <location>
        <position position="1"/>
    </location>
</feature>
<dbReference type="PANTHER" id="PTHR12281">
    <property type="entry name" value="RP42 RELATED"/>
    <property type="match status" value="1"/>
</dbReference>
<dbReference type="GO" id="GO:0097602">
    <property type="term" value="F:cullin family protein binding"/>
    <property type="evidence" value="ECO:0007669"/>
    <property type="project" value="TreeGrafter"/>
</dbReference>
<dbReference type="EMBL" id="KV921965">
    <property type="protein sequence ID" value="ORE04667.1"/>
    <property type="molecule type" value="Genomic_DNA"/>
</dbReference>
<dbReference type="InterPro" id="IPR005176">
    <property type="entry name" value="PONY_dom"/>
</dbReference>
<protein>
    <recommendedName>
        <fullName evidence="1">Defective in cullin neddylation protein</fullName>
    </recommendedName>
</protein>
<dbReference type="VEuPathDB" id="FungiDB:BCV72DRAFT_210892"/>
<comment type="function">
    <text evidence="1">Neddylation of cullins play an essential role in the regulation of SCF-type complexes activity.</text>
</comment>
<dbReference type="GO" id="GO:0031624">
    <property type="term" value="F:ubiquitin conjugating enzyme binding"/>
    <property type="evidence" value="ECO:0007669"/>
    <property type="project" value="TreeGrafter"/>
</dbReference>
<dbReference type="GO" id="GO:0045116">
    <property type="term" value="P:protein neddylation"/>
    <property type="evidence" value="ECO:0007669"/>
    <property type="project" value="TreeGrafter"/>
</dbReference>
<name>A0A1X0QY20_RHIZD</name>
<sequence length="153" mass="17992">QKIFDRHCQLWYDKYKDSDNSDIMGPDGCQAFFSDIGVSLESITPLIIAWKMNCSRMGYITKNEWHHGMKALNNVAIALWQVLLVNKYPIVKPFIQFLQEKKPVKVINKDQWRSLLEFGKNIPEDLSGYDPVSYWPVLFDDFVEWKKKQESDV</sequence>